<evidence type="ECO:0000256" key="3">
    <source>
        <dbReference type="ARBA" id="ARBA00022695"/>
    </source>
</evidence>
<protein>
    <submittedName>
        <fullName evidence="6">RNA dependent RNA polymerase</fullName>
    </submittedName>
</protein>
<evidence type="ECO:0000256" key="1">
    <source>
        <dbReference type="ARBA" id="ARBA00022484"/>
    </source>
</evidence>
<dbReference type="InterPro" id="IPR043502">
    <property type="entry name" value="DNA/RNA_pol_sf"/>
</dbReference>
<dbReference type="RefSeq" id="YP_010800281.1">
    <property type="nucleotide sequence ID" value="NC_076816.1"/>
</dbReference>
<keyword evidence="1" id="KW-0696">RNA-directed RNA polymerase</keyword>
<evidence type="ECO:0000256" key="4">
    <source>
        <dbReference type="SAM" id="Coils"/>
    </source>
</evidence>
<keyword evidence="7" id="KW-1185">Reference proteome</keyword>
<sequence>MVTTKSIMKSLPYPSTPVSRGVPCVPPLPAGKWIKGRRGSGPTSDVASLALSPGGDCQPSWVGISCETVSHNETELSDGEDSRGDTSDGFVDAVPWGSRRGGWLASHVEEVKTVDMQYSAAIKNKLNESYVLEGIVEPDAVLNDNIEILKANPYTVLHDEGDGCCRLGGRLRARAKKLVKWYEELGMPRLAEDIPQQIKCGELRSAVRQCFVEKLSPIDELSFKTIQKLEKSCCKECEPRFLEKLSQWKEARFRPVAVDVEHLSRFKRALRQNIEKGWDRQRAPFIPNGNATRQYRRKEGGNWNVEEFSGECRYELVFSSGKPRVVTLYSSENTRRLAPLHYSLYDMLKRRGWLLVGEPTDQHVSRLTGAAFLSFDYSSATDNIKREYVNAAVEVLEEQADHLEDEEIEALRVLSNLRIDGMETFSGQPMGSVMSFPLLCVINKTVVDMALSAMLDRKEISFKEWSGHPLLVNGDDLLTREVRATTDLRGEVVRQGSEVGLVVNEEKTMVSERDGEINSTYFQDGHKLRKFNASSLWMDAGVEDVLGFASQATPDAKTFRKVVRRNLRTLAKQPNKHLTEIPFSLVAVCRKDKRIRAAITSLPERVAPIKNGVITMDLRPENYGMSRDEEHEAMREEIERVRERGIARGNEKSPKFSTGVIPAARSFNSVRKQMNKAGPEIIPACYVRSFIRKVKDEGVLREVAPLEMSLPPGDGSQVNRLLDNIRAFKNTRNSSASPGTIDATADFVSLC</sequence>
<dbReference type="SUPFAM" id="SSF56672">
    <property type="entry name" value="DNA/RNA polymerases"/>
    <property type="match status" value="1"/>
</dbReference>
<evidence type="ECO:0000313" key="6">
    <source>
        <dbReference type="EMBL" id="QGY72618.1"/>
    </source>
</evidence>
<name>A0ABX6FKB7_9VIRU</name>
<evidence type="ECO:0000256" key="2">
    <source>
        <dbReference type="ARBA" id="ARBA00022679"/>
    </source>
</evidence>
<keyword evidence="4" id="KW-0175">Coiled coil</keyword>
<accession>A0ABX6FKB7</accession>
<feature type="region of interest" description="Disordered" evidence="5">
    <location>
        <begin position="1"/>
        <end position="24"/>
    </location>
</feature>
<dbReference type="GeneID" id="80538835"/>
<reference evidence="6 7" key="1">
    <citation type="journal article" date="2020" name="Virus Evol.">
        <title>Analysis of the virome associated to grapevine downy mildew lesions reveals new mycovirus lineages.</title>
        <authorList>
            <person name="Chiapello M."/>
            <person name="Rodriguez-Romero J."/>
            <person name="Ayllon M.A."/>
            <person name="Turina M."/>
        </authorList>
    </citation>
    <scope>NUCLEOTIDE SEQUENCE [LARGE SCALE GENOMIC DNA]</scope>
    <source>
        <strain evidence="6">DMS8_23510</strain>
    </source>
</reference>
<feature type="coiled-coil region" evidence="4">
    <location>
        <begin position="386"/>
        <end position="413"/>
    </location>
</feature>
<dbReference type="Proteomes" id="UP000830630">
    <property type="component" value="Segment"/>
</dbReference>
<evidence type="ECO:0000313" key="7">
    <source>
        <dbReference type="Proteomes" id="UP000830630"/>
    </source>
</evidence>
<proteinExistence type="predicted"/>
<dbReference type="CDD" id="cd23183">
    <property type="entry name" value="ps-ssRNAv_Botourmiaviridae_RdRp"/>
    <property type="match status" value="1"/>
</dbReference>
<keyword evidence="2" id="KW-0808">Transferase</keyword>
<keyword evidence="3" id="KW-0548">Nucleotidyltransferase</keyword>
<organism evidence="6 7">
    <name type="scientific">Plasmopara viticola lesion associated ourmia-like virus 88</name>
    <dbReference type="NCBI Taxonomy" id="2686562"/>
    <lineage>
        <taxon>Viruses</taxon>
        <taxon>Riboviria</taxon>
        <taxon>Orthornavirae</taxon>
        <taxon>Lenarviricota</taxon>
        <taxon>Miaviricetes</taxon>
        <taxon>Ourlivirales</taxon>
        <taxon>Botourmiaviridae</taxon>
        <taxon>Penoulivirus</taxon>
        <taxon>Penoulivirus zetaplasmoparae</taxon>
    </lineage>
</organism>
<dbReference type="EMBL" id="MN532675">
    <property type="protein sequence ID" value="QGY72618.1"/>
    <property type="molecule type" value="Genomic_RNA"/>
</dbReference>
<evidence type="ECO:0000256" key="5">
    <source>
        <dbReference type="SAM" id="MobiDB-lite"/>
    </source>
</evidence>